<dbReference type="CDD" id="cd03190">
    <property type="entry name" value="GST_C_Omega_like"/>
    <property type="match status" value="1"/>
</dbReference>
<dbReference type="eggNOG" id="COG0435">
    <property type="taxonomic scope" value="Bacteria"/>
</dbReference>
<feature type="binding site" evidence="2">
    <location>
        <begin position="157"/>
        <end position="160"/>
    </location>
    <ligand>
        <name>glutathione</name>
        <dbReference type="ChEBI" id="CHEBI:57925"/>
    </ligand>
</feature>
<dbReference type="GO" id="GO:0005737">
    <property type="term" value="C:cytoplasm"/>
    <property type="evidence" value="ECO:0007669"/>
    <property type="project" value="TreeGrafter"/>
</dbReference>
<evidence type="ECO:0000256" key="4">
    <source>
        <dbReference type="SAM" id="MobiDB-lite"/>
    </source>
</evidence>
<dbReference type="SFLD" id="SFLDG01148">
    <property type="entry name" value="Xi_(cytGST)"/>
    <property type="match status" value="1"/>
</dbReference>
<dbReference type="InterPro" id="IPR040079">
    <property type="entry name" value="Glutathione_S-Trfase"/>
</dbReference>
<feature type="active site" description="Nucleophile" evidence="1">
    <location>
        <position position="98"/>
    </location>
</feature>
<dbReference type="InterPro" id="IPR036249">
    <property type="entry name" value="Thioredoxin-like_sf"/>
</dbReference>
<dbReference type="Pfam" id="PF13409">
    <property type="entry name" value="GST_N_2"/>
    <property type="match status" value="1"/>
</dbReference>
<dbReference type="SUPFAM" id="SSF52833">
    <property type="entry name" value="Thioredoxin-like"/>
    <property type="match status" value="1"/>
</dbReference>
<feature type="binding site" evidence="2">
    <location>
        <begin position="175"/>
        <end position="176"/>
    </location>
    <ligand>
        <name>glutathione</name>
        <dbReference type="ChEBI" id="CHEBI:57925"/>
    </ligand>
</feature>
<dbReference type="InterPro" id="IPR016639">
    <property type="entry name" value="GST_Omega/GSH"/>
</dbReference>
<dbReference type="InterPro" id="IPR047047">
    <property type="entry name" value="GST_Omega-like_C"/>
</dbReference>
<feature type="region of interest" description="Disordered" evidence="4">
    <location>
        <begin position="1"/>
        <end position="30"/>
    </location>
</feature>
<dbReference type="KEGG" id="mic:Mic7113_1832"/>
<dbReference type="HOGENOM" id="CLU_037263_1_2_3"/>
<dbReference type="Proteomes" id="UP000010471">
    <property type="component" value="Chromosome"/>
</dbReference>
<dbReference type="PIRSF" id="PIRSF015753">
    <property type="entry name" value="GST"/>
    <property type="match status" value="1"/>
</dbReference>
<dbReference type="Gene3D" id="1.20.1050.10">
    <property type="match status" value="1"/>
</dbReference>
<dbReference type="AlphaFoldDB" id="K9WD69"/>
<proteinExistence type="predicted"/>
<evidence type="ECO:0000256" key="2">
    <source>
        <dbReference type="PIRSR" id="PIRSR015753-2"/>
    </source>
</evidence>
<keyword evidence="6" id="KW-0808">Transferase</keyword>
<dbReference type="EMBL" id="CP003630">
    <property type="protein sequence ID" value="AFZ17689.1"/>
    <property type="molecule type" value="Genomic_DNA"/>
</dbReference>
<gene>
    <name evidence="6" type="ORF">Mic7113_1832</name>
</gene>
<dbReference type="SUPFAM" id="SSF47616">
    <property type="entry name" value="GST C-terminal domain-like"/>
    <property type="match status" value="1"/>
</dbReference>
<keyword evidence="7" id="KW-1185">Reference proteome</keyword>
<feature type="active site" description="Proton donor/acceptor" evidence="1">
    <location>
        <position position="223"/>
    </location>
</feature>
<organism evidence="6 7">
    <name type="scientific">Allocoleopsis franciscana PCC 7113</name>
    <dbReference type="NCBI Taxonomy" id="1173027"/>
    <lineage>
        <taxon>Bacteria</taxon>
        <taxon>Bacillati</taxon>
        <taxon>Cyanobacteriota</taxon>
        <taxon>Cyanophyceae</taxon>
        <taxon>Coleofasciculales</taxon>
        <taxon>Coleofasciculaceae</taxon>
        <taxon>Allocoleopsis</taxon>
        <taxon>Allocoleopsis franciscana</taxon>
    </lineage>
</organism>
<dbReference type="OrthoDB" id="9769158at2"/>
<dbReference type="SFLD" id="SFLDG01206">
    <property type="entry name" value="Xi.1"/>
    <property type="match status" value="1"/>
</dbReference>
<feature type="domain" description="GST C-terminal" evidence="5">
    <location>
        <begin position="200"/>
        <end position="334"/>
    </location>
</feature>
<reference evidence="6 7" key="1">
    <citation type="submission" date="2012-06" db="EMBL/GenBank/DDBJ databases">
        <title>Finished chromosome of genome of Microcoleus sp. PCC 7113.</title>
        <authorList>
            <consortium name="US DOE Joint Genome Institute"/>
            <person name="Gugger M."/>
            <person name="Coursin T."/>
            <person name="Rippka R."/>
            <person name="Tandeau De Marsac N."/>
            <person name="Huntemann M."/>
            <person name="Wei C.-L."/>
            <person name="Han J."/>
            <person name="Detter J.C."/>
            <person name="Han C."/>
            <person name="Tapia R."/>
            <person name="Chen A."/>
            <person name="Kyrpides N."/>
            <person name="Mavromatis K."/>
            <person name="Markowitz V."/>
            <person name="Szeto E."/>
            <person name="Ivanova N."/>
            <person name="Pagani I."/>
            <person name="Pati A."/>
            <person name="Goodwin L."/>
            <person name="Nordberg H.P."/>
            <person name="Cantor M.N."/>
            <person name="Hua S.X."/>
            <person name="Woyke T."/>
            <person name="Kerfeld C.A."/>
        </authorList>
    </citation>
    <scope>NUCLEOTIDE SEQUENCE [LARGE SCALE GENOMIC DNA]</scope>
    <source>
        <strain evidence="6 7">PCC 7113</strain>
    </source>
</reference>
<evidence type="ECO:0000313" key="6">
    <source>
        <dbReference type="EMBL" id="AFZ17689.1"/>
    </source>
</evidence>
<dbReference type="PANTHER" id="PTHR32419:SF6">
    <property type="entry name" value="GLUTATHIONE S-TRANSFERASE OMEGA-LIKE 1-RELATED"/>
    <property type="match status" value="1"/>
</dbReference>
<dbReference type="PROSITE" id="PS50405">
    <property type="entry name" value="GST_CTER"/>
    <property type="match status" value="1"/>
</dbReference>
<dbReference type="STRING" id="1173027.Mic7113_1832"/>
<evidence type="ECO:0000256" key="3">
    <source>
        <dbReference type="PIRSR" id="PIRSR015753-3"/>
    </source>
</evidence>
<dbReference type="PATRIC" id="fig|1173027.3.peg.2023"/>
<sequence>MPQLTTPPKDNPILTEPQTETAKPKKKGKSLPPKLIIKLGKFVWTTLWHIMMSNLAPRNKQGAYIRPSSQFRNFIGTEADNPYPPAAGRYHLYVGLSCPWAHRTLVVRALKGLEDAISVSIVSPSPIEGGWVFNEEELGCRTLAELYQLAKPGYTGRSTVPVLWDSQTKTIVNNESSEIIVMLNSQFNEFAKNPTLDLYPEEQRDKMDEWNEKIYHSVNNGVYRCGFAQTQEAYNQVCNELFATLDEIDAALETSRYLCGDRVTLADVRLFTTLFRFDVAYYGIFKCNRRRIRDYQNLGAYLRDVYQLPGVADTCNLEAVKQDYYGNLFPLNPGGIIPSGPDMTNLLEPHDRENVGKESVVSVKTDKL</sequence>
<dbReference type="InterPro" id="IPR004045">
    <property type="entry name" value="Glutathione_S-Trfase_N"/>
</dbReference>
<dbReference type="SFLD" id="SFLDS00019">
    <property type="entry name" value="Glutathione_Transferase_(cytos"/>
    <property type="match status" value="1"/>
</dbReference>
<feature type="site" description="Lowers pKa of active site Cys" evidence="3">
    <location>
        <position position="324"/>
    </location>
</feature>
<dbReference type="GO" id="GO:0004364">
    <property type="term" value="F:glutathione transferase activity"/>
    <property type="evidence" value="ECO:0007669"/>
    <property type="project" value="InterPro"/>
</dbReference>
<evidence type="ECO:0000313" key="7">
    <source>
        <dbReference type="Proteomes" id="UP000010471"/>
    </source>
</evidence>
<dbReference type="InterPro" id="IPR010987">
    <property type="entry name" value="Glutathione-S-Trfase_C-like"/>
</dbReference>
<dbReference type="Pfam" id="PF13410">
    <property type="entry name" value="GST_C_2"/>
    <property type="match status" value="1"/>
</dbReference>
<feature type="site" description="Lowers pKa of active site Cys" evidence="3">
    <location>
        <position position="281"/>
    </location>
</feature>
<evidence type="ECO:0000256" key="1">
    <source>
        <dbReference type="PIRSR" id="PIRSR015753-1"/>
    </source>
</evidence>
<evidence type="ECO:0000259" key="5">
    <source>
        <dbReference type="PROSITE" id="PS50405"/>
    </source>
</evidence>
<dbReference type="InterPro" id="IPR036282">
    <property type="entry name" value="Glutathione-S-Trfase_C_sf"/>
</dbReference>
<accession>K9WD69</accession>
<dbReference type="RefSeq" id="WP_015181841.1">
    <property type="nucleotide sequence ID" value="NC_019738.1"/>
</dbReference>
<dbReference type="PANTHER" id="PTHR32419">
    <property type="entry name" value="GLUTATHIONYL-HYDROQUINONE REDUCTASE"/>
    <property type="match status" value="1"/>
</dbReference>
<feature type="binding site" evidence="2">
    <location>
        <position position="131"/>
    </location>
    <ligand>
        <name>glutathione</name>
        <dbReference type="ChEBI" id="CHEBI:57925"/>
    </ligand>
</feature>
<dbReference type="Gene3D" id="3.40.30.10">
    <property type="entry name" value="Glutaredoxin"/>
    <property type="match status" value="1"/>
</dbReference>
<protein>
    <submittedName>
        <fullName evidence="6">Putative glutathione S-transferase</fullName>
    </submittedName>
</protein>
<name>K9WD69_9CYAN</name>